<dbReference type="RefSeq" id="WP_098523711.1">
    <property type="nucleotide sequence ID" value="NZ_NUYJ01000136.1"/>
</dbReference>
<evidence type="ECO:0000313" key="3">
    <source>
        <dbReference type="Proteomes" id="UP000226357"/>
    </source>
</evidence>
<feature type="transmembrane region" description="Helical" evidence="1">
    <location>
        <begin position="6"/>
        <end position="24"/>
    </location>
</feature>
<dbReference type="EMBL" id="NVBO01000276">
    <property type="protein sequence ID" value="PFR92623.1"/>
    <property type="molecule type" value="Genomic_DNA"/>
</dbReference>
<dbReference type="Pfam" id="PF08012">
    <property type="entry name" value="DUF1702"/>
    <property type="match status" value="1"/>
</dbReference>
<organism evidence="2 3">
    <name type="scientific">Bacillus cereus</name>
    <dbReference type="NCBI Taxonomy" id="1396"/>
    <lineage>
        <taxon>Bacteria</taxon>
        <taxon>Bacillati</taxon>
        <taxon>Bacillota</taxon>
        <taxon>Bacilli</taxon>
        <taxon>Bacillales</taxon>
        <taxon>Bacillaceae</taxon>
        <taxon>Bacillus</taxon>
        <taxon>Bacillus cereus group</taxon>
    </lineage>
</organism>
<accession>A0AA44Q6Z2</accession>
<name>A0AA44Q6Z2_BACCE</name>
<gene>
    <name evidence="2" type="ORF">COK38_22355</name>
</gene>
<reference evidence="2 3" key="1">
    <citation type="submission" date="2017-09" db="EMBL/GenBank/DDBJ databases">
        <title>Large-scale bioinformatics analysis of Bacillus genomes uncovers conserved roles of natural products in bacterial physiology.</title>
        <authorList>
            <consortium name="Agbiome Team Llc"/>
            <person name="Bleich R.M."/>
            <person name="Grubbs K.J."/>
            <person name="Santa Maria K.C."/>
            <person name="Allen S.E."/>
            <person name="Farag S."/>
            <person name="Shank E.A."/>
            <person name="Bowers A."/>
        </authorList>
    </citation>
    <scope>NUCLEOTIDE SEQUENCE [LARGE SCALE GENOMIC DNA]</scope>
    <source>
        <strain evidence="2 3">AFS067272</strain>
    </source>
</reference>
<keyword evidence="1" id="KW-0472">Membrane</keyword>
<evidence type="ECO:0008006" key="4">
    <source>
        <dbReference type="Google" id="ProtNLM"/>
    </source>
</evidence>
<keyword evidence="1" id="KW-0812">Transmembrane</keyword>
<keyword evidence="1" id="KW-1133">Transmembrane helix</keyword>
<evidence type="ECO:0000256" key="1">
    <source>
        <dbReference type="SAM" id="Phobius"/>
    </source>
</evidence>
<dbReference type="AlphaFoldDB" id="A0AA44Q6Z2"/>
<dbReference type="Proteomes" id="UP000226357">
    <property type="component" value="Unassembled WGS sequence"/>
</dbReference>
<comment type="caution">
    <text evidence="2">The sequence shown here is derived from an EMBL/GenBank/DDBJ whole genome shotgun (WGS) entry which is preliminary data.</text>
</comment>
<evidence type="ECO:0000313" key="2">
    <source>
        <dbReference type="EMBL" id="PFR92623.1"/>
    </source>
</evidence>
<proteinExistence type="predicted"/>
<dbReference type="InterPro" id="IPR012964">
    <property type="entry name" value="DUF1702"/>
</dbReference>
<sequence length="327" mass="38693">MTYINLILFLVVMVPWLSWLLLYFGRQNIPKNVKYFDLKKRDFYELRFEKILHAFLSGNNTVLRFNHSIKNLQKELDKIDPFYRGFAYEGAGMGYGIRSTLSFNNGKKFERDINDLFSQHIYQYYVGLGWWLHIRYGNSPNGYNKWINQMKSKLAPVVFDGVGFRSGLFRMHQIPTFTVFNETQQRICYQGFGRSIWFTNRYNIDLVLQDLEGIDKNYLPDTFSGIGLAVAYSMFDDISLGLKIKEKIPHEFQSAFSQGMAFGWEARNLQNQSYWNTVLNEVSDEEKRIVEEAIKVVHDIRDCIQHVDKKDYYVRWMDLTRDRITAI</sequence>
<protein>
    <recommendedName>
        <fullName evidence="4">DUF1702 family protein</fullName>
    </recommendedName>
</protein>